<reference evidence="1" key="1">
    <citation type="submission" date="2022-10" db="EMBL/GenBank/DDBJ databases">
        <title>Culturing micro-colonial fungi from biological soil crusts in the Mojave desert and describing Neophaeococcomyces mojavensis, and introducing the new genera and species Taxawa tesnikishii.</title>
        <authorList>
            <person name="Kurbessoian T."/>
            <person name="Stajich J.E."/>
        </authorList>
    </citation>
    <scope>NUCLEOTIDE SEQUENCE</scope>
    <source>
        <strain evidence="1">JES_115</strain>
    </source>
</reference>
<gene>
    <name evidence="1" type="primary">SAC3</name>
    <name evidence="1" type="ORF">H2199_004483</name>
</gene>
<evidence type="ECO:0000313" key="1">
    <source>
        <dbReference type="EMBL" id="KAJ9642961.1"/>
    </source>
</evidence>
<accession>A0ACC2Z5Z5</accession>
<name>A0ACC2Z5Z5_9PEZI</name>
<sequence>MSQTSTATSARRGRGRGRGRGGPPRPAQRPNGVQRTARSASPNTRANPTGLGDVRERYQTLKKHRERERAEAIANGFLADPDRPRTLAEAITPVGTCQDMCPEYERVERIVQKDVWEAELDPDSLAEGVTKRVPAENRMVKKFRRAAAGIDEQLPSDLRPPTVLQRTVNYLFNDIVSEADSIASVHHFIWDRTRAIRNDFSIQQVTKLNDIRIAIESYERIARFHILTLHQLALPQKPHEKYDWYQDREQLDRTLLSLMQYYDDSRNHFRSPNEAEFRAYCIIFQIQDPTPDLEDRIQSWPTEIIQDSRVQTALKLYTAAGNVADAQGPLKPRTQHPIAQANWQRFWNLVKSNAVSYLMACVAEIYFNLVRRIALNSLLVGYRQGGNTKNEDWSIKEMVDVLGYDNEEQVRDFVGHYGFGVGQRQDGTQFLDFSTVQARQLGEPSAGLQPQLFSHRLVEFKRCGRTLSAVINGLTVSTARKAGLIEESEEMEDAPEENGESDSLFVRQDERETAKPVTNGIFGLFKEIRSEVDEEQAKRQAEDMRRQAEEQAARERLERQQEERRQEQLRREAARLEAEKQEAARREAERREAERLEAQRREAQRREAQRQEAMRLEAQRQEALRREEQRRQQLREEAQRQAALAQEARQREEAGLLDRVAEDLFLNPIGILKQFVEYTAGPIIEAALLEFEADEFRRSTLYLRYGLLWRDIATRLRLRRQGREKRRRMQARRAAAAADEKSNPSPFEPGSSVFTPAVQDKLDRLDPLRQSVLGANPDPNHPARLSTTRTNYFRLKAMGINPSEPWNTSAGNSSPHAKPLPRNSPLTQILPRNSPPMAPPAPPLLPLLRERERKRGRDEMDEEDAADADEALFARVRRVQRGLDESITWYREDREREALRSNNSSATGEDEIIENSTTAIAVRPGWPLDFVATGHPQRQDAPASPFPLHHNMTQRTTGQRFRQRKLSTRQNLPVLREHEVEKISDDDAARHIPKVESGVDKGEETEHHLQAVISASHAAAVGGKIAQLYIPTPETIQSTLEYERLYPRQFKQPSTYIRFSSTVEDCIGCPYCMTADDDLFLKSMNQKKPASQQCSEDQFEEVMYFFEETSASKQPFAAVDNPPVVSYEEMEASFDETISDSCRTFAREIYEHWKNQRLLKGNRALMPTLKFETNVETDDNDPYVCFRRREVRQTRKTRGRDAQVIEKLKKMRKDLEDARQILHVCKQREYLARENWANNRKLFEQRILLRDAKRENCIKEDDDLLVDQKPVPKPKLKTDQTNLQRQMSGTAKAQVARMDGRPPDSDLVLLEEVTEKKQEDIQKFMDDLASKHRNWNKDWRDETWRPLTPPPQEQAQRSSFRAATTYPLPTPPPSIASEGSGEPMDIDEPTPRALNKGAITVQYASPPLEAFVEPQRAFRRRIARGGRLVIDRRGIKRPSQEDIDDRILDRYKYDQESSEDDEVYPYDPYDNAHIKFRVLSGSPDQSRSAQQQAQMRRGVAEAPMANGVLHPNHARMQGSPPQQPSQ</sequence>
<organism evidence="1 2">
    <name type="scientific">Coniosporium tulheliwenetii</name>
    <dbReference type="NCBI Taxonomy" id="3383036"/>
    <lineage>
        <taxon>Eukaryota</taxon>
        <taxon>Fungi</taxon>
        <taxon>Dikarya</taxon>
        <taxon>Ascomycota</taxon>
        <taxon>Pezizomycotina</taxon>
        <taxon>Dothideomycetes</taxon>
        <taxon>Dothideomycetes incertae sedis</taxon>
        <taxon>Coniosporium</taxon>
    </lineage>
</organism>
<dbReference type="Proteomes" id="UP001172680">
    <property type="component" value="Unassembled WGS sequence"/>
</dbReference>
<evidence type="ECO:0000313" key="2">
    <source>
        <dbReference type="Proteomes" id="UP001172680"/>
    </source>
</evidence>
<comment type="caution">
    <text evidence="1">The sequence shown here is derived from an EMBL/GenBank/DDBJ whole genome shotgun (WGS) entry which is preliminary data.</text>
</comment>
<dbReference type="EMBL" id="JAPDRP010000012">
    <property type="protein sequence ID" value="KAJ9642961.1"/>
    <property type="molecule type" value="Genomic_DNA"/>
</dbReference>
<protein>
    <submittedName>
        <fullName evidence="1">Actin cytoskeleton and mitosis protein</fullName>
    </submittedName>
</protein>
<keyword evidence="2" id="KW-1185">Reference proteome</keyword>
<proteinExistence type="predicted"/>